<dbReference type="InterPro" id="IPR011042">
    <property type="entry name" value="6-blade_b-propeller_TolB-like"/>
</dbReference>
<dbReference type="CDD" id="cd00146">
    <property type="entry name" value="PKD"/>
    <property type="match status" value="2"/>
</dbReference>
<proteinExistence type="predicted"/>
<dbReference type="InterPro" id="IPR000601">
    <property type="entry name" value="PKD_dom"/>
</dbReference>
<feature type="domain" description="PKD" evidence="3">
    <location>
        <begin position="716"/>
        <end position="800"/>
    </location>
</feature>
<evidence type="ECO:0000256" key="2">
    <source>
        <dbReference type="SAM" id="SignalP"/>
    </source>
</evidence>
<feature type="chain" id="PRO_5008744720" evidence="2">
    <location>
        <begin position="33"/>
        <end position="1890"/>
    </location>
</feature>
<dbReference type="PANTHER" id="PTHR40469">
    <property type="entry name" value="SECRETED GLYCOSYL HYDROLASE"/>
    <property type="match status" value="1"/>
</dbReference>
<accession>A0A1C6RAA3</accession>
<dbReference type="Gene3D" id="3.40.50.880">
    <property type="match status" value="1"/>
</dbReference>
<organism evidence="5 6">
    <name type="scientific">Micromonospora rhizosphaerae</name>
    <dbReference type="NCBI Taxonomy" id="568872"/>
    <lineage>
        <taxon>Bacteria</taxon>
        <taxon>Bacillati</taxon>
        <taxon>Actinomycetota</taxon>
        <taxon>Actinomycetes</taxon>
        <taxon>Micromonosporales</taxon>
        <taxon>Micromonosporaceae</taxon>
        <taxon>Micromonospora</taxon>
    </lineage>
</organism>
<keyword evidence="6" id="KW-1185">Reference proteome</keyword>
<dbReference type="Pfam" id="PF03422">
    <property type="entry name" value="CBM_6"/>
    <property type="match status" value="1"/>
</dbReference>
<dbReference type="InterPro" id="IPR029010">
    <property type="entry name" value="ThuA-like"/>
</dbReference>
<keyword evidence="1 2" id="KW-0732">Signal</keyword>
<dbReference type="SUPFAM" id="SSF49899">
    <property type="entry name" value="Concanavalin A-like lectins/glucanases"/>
    <property type="match status" value="1"/>
</dbReference>
<name>A0A1C6RAA3_9ACTN</name>
<evidence type="ECO:0000256" key="1">
    <source>
        <dbReference type="ARBA" id="ARBA00022729"/>
    </source>
</evidence>
<dbReference type="STRING" id="568872.GA0070624_0310"/>
<dbReference type="Pfam" id="PF06283">
    <property type="entry name" value="ThuA"/>
    <property type="match status" value="1"/>
</dbReference>
<evidence type="ECO:0000259" key="4">
    <source>
        <dbReference type="PROSITE" id="PS51175"/>
    </source>
</evidence>
<dbReference type="NCBIfam" id="NF047446">
    <property type="entry name" value="barrel_OmpL47"/>
    <property type="match status" value="2"/>
</dbReference>
<dbReference type="InterPro" id="IPR013783">
    <property type="entry name" value="Ig-like_fold"/>
</dbReference>
<dbReference type="Pfam" id="PF06439">
    <property type="entry name" value="3keto-disac_hyd"/>
    <property type="match status" value="1"/>
</dbReference>
<dbReference type="InterPro" id="IPR029062">
    <property type="entry name" value="Class_I_gatase-like"/>
</dbReference>
<dbReference type="PROSITE" id="PS51175">
    <property type="entry name" value="CBM6"/>
    <property type="match status" value="1"/>
</dbReference>
<dbReference type="InterPro" id="IPR022409">
    <property type="entry name" value="PKD/Chitinase_dom"/>
</dbReference>
<dbReference type="GO" id="GO:0030246">
    <property type="term" value="F:carbohydrate binding"/>
    <property type="evidence" value="ECO:0007669"/>
    <property type="project" value="InterPro"/>
</dbReference>
<feature type="domain" description="CBM6" evidence="4">
    <location>
        <begin position="912"/>
        <end position="1037"/>
    </location>
</feature>
<dbReference type="CDD" id="cd04084">
    <property type="entry name" value="CBM6_xylanase-like"/>
    <property type="match status" value="1"/>
</dbReference>
<dbReference type="SUPFAM" id="SSF81296">
    <property type="entry name" value="E set domains"/>
    <property type="match status" value="1"/>
</dbReference>
<dbReference type="SUPFAM" id="SSF50952">
    <property type="entry name" value="Soluble quinoprotein glucose dehydrogenase"/>
    <property type="match status" value="1"/>
</dbReference>
<protein>
    <submittedName>
        <fullName evidence="5">Glucose/arabinose dehydrogenase, beta-propeller fold</fullName>
    </submittedName>
</protein>
<feature type="domain" description="PKD" evidence="3">
    <location>
        <begin position="1047"/>
        <end position="1125"/>
    </location>
</feature>
<dbReference type="Gene3D" id="3.30.1920.20">
    <property type="match status" value="1"/>
</dbReference>
<evidence type="ECO:0000259" key="3">
    <source>
        <dbReference type="PROSITE" id="PS50093"/>
    </source>
</evidence>
<dbReference type="GO" id="GO:0016787">
    <property type="term" value="F:hydrolase activity"/>
    <property type="evidence" value="ECO:0007669"/>
    <property type="project" value="InterPro"/>
</dbReference>
<dbReference type="InterPro" id="IPR054470">
    <property type="entry name" value="FIMAH_dom"/>
</dbReference>
<dbReference type="Gene3D" id="2.60.120.560">
    <property type="entry name" value="Exo-inulinase, domain 1"/>
    <property type="match status" value="1"/>
</dbReference>
<dbReference type="InterPro" id="IPR008979">
    <property type="entry name" value="Galactose-bd-like_sf"/>
</dbReference>
<dbReference type="Gene3D" id="2.60.120.260">
    <property type="entry name" value="Galactose-binding domain-like"/>
    <property type="match status" value="1"/>
</dbReference>
<dbReference type="SUPFAM" id="SSF52317">
    <property type="entry name" value="Class I glutamine amidotransferase-like"/>
    <property type="match status" value="1"/>
</dbReference>
<dbReference type="Gene3D" id="2.60.120.200">
    <property type="match status" value="1"/>
</dbReference>
<dbReference type="InterPro" id="IPR013320">
    <property type="entry name" value="ConA-like_dom_sf"/>
</dbReference>
<dbReference type="InterPro" id="IPR014756">
    <property type="entry name" value="Ig_E-set"/>
</dbReference>
<dbReference type="OrthoDB" id="159306at2"/>
<dbReference type="SUPFAM" id="SSF49785">
    <property type="entry name" value="Galactose-binding domain-like"/>
    <property type="match status" value="1"/>
</dbReference>
<feature type="signal peptide" evidence="2">
    <location>
        <begin position="1"/>
        <end position="32"/>
    </location>
</feature>
<reference evidence="6" key="1">
    <citation type="submission" date="2016-06" db="EMBL/GenBank/DDBJ databases">
        <authorList>
            <person name="Varghese N."/>
            <person name="Submissions Spin"/>
        </authorList>
    </citation>
    <scope>NUCLEOTIDE SEQUENCE [LARGE SCALE GENOMIC DNA]</scope>
    <source>
        <strain evidence="6">DSM 45431</strain>
    </source>
</reference>
<dbReference type="InterPro" id="IPR012938">
    <property type="entry name" value="Glc/Sorbosone_DH"/>
</dbReference>
<dbReference type="InterPro" id="IPR058094">
    <property type="entry name" value="Ig-like_OmpL47-like"/>
</dbReference>
<dbReference type="EMBL" id="FMHV01000002">
    <property type="protein sequence ID" value="SCL14058.1"/>
    <property type="molecule type" value="Genomic_DNA"/>
</dbReference>
<dbReference type="InterPro" id="IPR041542">
    <property type="entry name" value="GH43_C2"/>
</dbReference>
<dbReference type="Pfam" id="PF18911">
    <property type="entry name" value="PKD_4"/>
    <property type="match status" value="2"/>
</dbReference>
<dbReference type="Pfam" id="PF07995">
    <property type="entry name" value="GSDH"/>
    <property type="match status" value="1"/>
</dbReference>
<dbReference type="SMART" id="SM00089">
    <property type="entry name" value="PKD"/>
    <property type="match status" value="2"/>
</dbReference>
<evidence type="ECO:0000313" key="6">
    <source>
        <dbReference type="Proteomes" id="UP000199413"/>
    </source>
</evidence>
<dbReference type="GO" id="GO:0005975">
    <property type="term" value="P:carbohydrate metabolic process"/>
    <property type="evidence" value="ECO:0007669"/>
    <property type="project" value="UniProtKB-ARBA"/>
</dbReference>
<dbReference type="SUPFAM" id="SSF49299">
    <property type="entry name" value="PKD domain"/>
    <property type="match status" value="2"/>
</dbReference>
<dbReference type="Gene3D" id="2.60.40.10">
    <property type="entry name" value="Immunoglobulins"/>
    <property type="match status" value="3"/>
</dbReference>
<gene>
    <name evidence="5" type="ORF">GA0070624_0310</name>
</gene>
<dbReference type="InterPro" id="IPR011041">
    <property type="entry name" value="Quinoprot_gluc/sorb_DH_b-prop"/>
</dbReference>
<dbReference type="InterPro" id="IPR010496">
    <property type="entry name" value="AL/BT2_dom"/>
</dbReference>
<dbReference type="InterPro" id="IPR006584">
    <property type="entry name" value="Cellulose-bd_IV"/>
</dbReference>
<dbReference type="Pfam" id="PF22888">
    <property type="entry name" value="FIMAH"/>
    <property type="match status" value="1"/>
</dbReference>
<dbReference type="SMART" id="SM00606">
    <property type="entry name" value="CBD_IV"/>
    <property type="match status" value="1"/>
</dbReference>
<dbReference type="PANTHER" id="PTHR40469:SF2">
    <property type="entry name" value="GALACTOSE-BINDING DOMAIN-LIKE SUPERFAMILY PROTEIN"/>
    <property type="match status" value="1"/>
</dbReference>
<sequence>MSGQPLRRLLSAALGALLALPIAGALSTPASAAEPSFRALVFSKTAGFRHGSIPVGIAAIQKLGQENNFAVDATEDAGAFTDANLARYDVVVWLSTTGDVLNAEQQSAFERYIRHGGGYAGVHAASDTEYDWPWYGKLVGAYFNSHPAIQQAAVRVDDHVHPSTEPLPDRWTRTDEWYNYRSDPRGKVHVLATLDERTYSAGAGAMGPSHPIAWCQQYDGGRSWYTGGGHTDASYSEPAFLEHLLGGIRTAAGAVPADCGATVDDNFAQVTLAKGADTTGEPMNLAVLPDRRVLHTSRDGRVFLTTPDGSTSLAGRIPVYNHDEDGLQGIGVDPNFASNGWIYLYYAPPLTTPEGDAPNDGTSADFARFDGVNRLSRFKLAGGTLDLASEHKVLDVPANRGICCHAGGDIAFDAAGNLYLSTGDDTNPFASNGYSPIDERATRNPAYDAQRSSANPNDLRGKVLRIKVAADGSYQAPDGNLFPAGTAGTRPEIYAMGFRNPFRFKVDPKTGWLYLGEYGPDAGAADPNRGPAGMVEFNQIRAPGNYGWPYCVGPNLPYNDYDFATGASGPKFDCAAPRNTSPHNTGKQDLPAAQPAWIAYDDGSVPEFGTGSESPMGGPVYRYDPELKSDTKFPAYYDGTFFAGDWGRGWIKNIVMDGAGQPMTINPFPEQVVRPMDIEFGPDGSLYVLDYGSGYFGGAPDSAVYRIDYVKGKRAPIPVVGANPTSGAAPLTVAFSSAGSRDPDPGDSFTYAWDFTDDGTVDSTEPDPAFTYTTTGQFTARLTLTDQAGTAGTVTVQITVGNTAPRVEFAAPPAGGVFQFGDRVPFKATVTDPEDGEIDCGTVQIDYALGHDTHSHGLAQAHACEGVLDTVAEDGHSADANLYGVFAATYTDKGAGGVPPLTGQTRLVLQPRVRQAEHFSEANGIQVVDAGGAHGGKRVGYIDNGDWIAFDTYNLTGITGVQARLSSGGGGGTLEFRMDAPNGPLVASMAVSNTGGWDNYVDSPVVPVTDPGGTHRLYLVFKGSGGGLFDVDAFTFHGKGVASSTRPEVTASADVTAGQVPATVHFTANGDDRDGDSLGYAWEFGDGTTSTEQNPTHTYTTAGLYTAKVTATDPSGLAASATVKVNTYRVAPPCADPSAEVNPDDDFTGEVIDRCRWTVLREDPAHYRLVGGSLQIDALAGDMYGGGTDAKNILLQDVPAGAWQAVTKVTVDHTDAWEQAGLIVHGDDANFIKFSFIRTDSGVRNFEFIHQQNGSPIDGGAIDRSPNLAVDFPHTVWMRVTSDGRTLTAAYSTDGEQWTNVGRPRAISAIPNPKVGVAAFNGTGNPASFDSFRLDDAPQNACAPTTPEAGYTSLFDGTSPSLSKWKQAGPGGFLHASDCTLLSYGGLGLYWYDQSFTDYSLKLDWKLAGDDNSGVFVGFPNPGNDPWLAVNKGYEIQIDATDAPEKTTGAIYSFQSADLAARDAALRPPGQWNSYEIVVRGQSIVVYLNGTKINQYVNTDPARMQAPSYIGIQNHGDGDDVSFRNVRVKELPADTTAPTTTAKTVPGEPDGANGWYRSDVTVALTATDADSGVARTEYRTGGDWTAYTGPIPVAGDGEHTVEYRSVDLSGNGETIRKLVLKLDGTTPVSAAAFAPAGDAGWHTGSVPVTITATDQTSGVAKVEYSLDGGAWTAYTDSVEVRGDGEHTLRYRATDRAGNVEDVKSAVLKIDGTAPSVLLSGVAAGVTYGDSQDVRITFSATDGTSGVKSIVGTLDGEPILDDTLLPLYQLSLGEHTLAVVATDEAGNRSTRSITFAVTTSIADMSNLVDRFRATGWLSDQSATELQKPLAKAGRFDSRGLREQAVRELEAFKNLAGDPQAVPNAEVRAVLVRDADAVIARLAAASGRAVRR</sequence>
<dbReference type="Gene3D" id="2.120.10.30">
    <property type="entry name" value="TolB, C-terminal domain"/>
    <property type="match status" value="1"/>
</dbReference>
<dbReference type="Proteomes" id="UP000199413">
    <property type="component" value="Unassembled WGS sequence"/>
</dbReference>
<dbReference type="RefSeq" id="WP_091335957.1">
    <property type="nucleotide sequence ID" value="NZ_FMHV01000002.1"/>
</dbReference>
<dbReference type="Pfam" id="PF17851">
    <property type="entry name" value="GH43_C2"/>
    <property type="match status" value="1"/>
</dbReference>
<dbReference type="InterPro" id="IPR035986">
    <property type="entry name" value="PKD_dom_sf"/>
</dbReference>
<dbReference type="PROSITE" id="PS50093">
    <property type="entry name" value="PKD"/>
    <property type="match status" value="2"/>
</dbReference>
<evidence type="ECO:0000313" key="5">
    <source>
        <dbReference type="EMBL" id="SCL14058.1"/>
    </source>
</evidence>
<dbReference type="InterPro" id="IPR005084">
    <property type="entry name" value="CBM6"/>
</dbReference>